<dbReference type="Gene3D" id="3.30.1380.10">
    <property type="match status" value="1"/>
</dbReference>
<evidence type="ECO:0000259" key="1">
    <source>
        <dbReference type="Pfam" id="PF02557"/>
    </source>
</evidence>
<comment type="caution">
    <text evidence="2">The sequence shown here is derived from an EMBL/GenBank/DDBJ whole genome shotgun (WGS) entry which is preliminary data.</text>
</comment>
<sequence>MLIRFPRVPGPRLLRARATALTAVLVLLMTGVLASGALPGPTSSAPAHAATTQGSWITPVPGMEIVRAYDPPEHAYGSGHRGIDVASLPAEPVRAPAFGTVHFAGMVAGRPVVSLRVGSRIVSYEPVVTKLEAGTPVFPGMPIGLVGVPPHCASGCLHVGVRSALSTGRQYEDPAPLFAMDPSILLPEDRAPAAAPVLPASGASAGGAAGAWGGHRNGRIPQVALCAVTSAAGHSLRCDAARAFDALAAAFEADFGRPISVTDSYRDYDTQVILKQRKGRFAATPGTSNHGWGLAMDLGGGINTFGSAEHEWMRANGPAFGWVHPSWAGAGGSLPEPWHWEFAG</sequence>
<proteinExistence type="predicted"/>
<protein>
    <recommendedName>
        <fullName evidence="1">D-alanyl-D-alanine carboxypeptidase-like core domain-containing protein</fullName>
    </recommendedName>
</protein>
<feature type="domain" description="D-alanyl-D-alanine carboxypeptidase-like core" evidence="1">
    <location>
        <begin position="234"/>
        <end position="344"/>
    </location>
</feature>
<dbReference type="CDD" id="cd14814">
    <property type="entry name" value="Peptidase_M15"/>
    <property type="match status" value="1"/>
</dbReference>
<keyword evidence="3" id="KW-1185">Reference proteome</keyword>
<dbReference type="InterPro" id="IPR003709">
    <property type="entry name" value="VanY-like_core_dom"/>
</dbReference>
<evidence type="ECO:0000313" key="2">
    <source>
        <dbReference type="EMBL" id="GAA2004942.1"/>
    </source>
</evidence>
<dbReference type="PANTHER" id="PTHR34385:SF1">
    <property type="entry name" value="PEPTIDOGLYCAN L-ALANYL-D-GLUTAMATE ENDOPEPTIDASE CWLK"/>
    <property type="match status" value="1"/>
</dbReference>
<dbReference type="Gene3D" id="2.70.70.10">
    <property type="entry name" value="Glucose Permease (Domain IIA)"/>
    <property type="match status" value="1"/>
</dbReference>
<evidence type="ECO:0000313" key="3">
    <source>
        <dbReference type="Proteomes" id="UP001500755"/>
    </source>
</evidence>
<dbReference type="SUPFAM" id="SSF55166">
    <property type="entry name" value="Hedgehog/DD-peptidase"/>
    <property type="match status" value="1"/>
</dbReference>
<gene>
    <name evidence="2" type="ORF">GCM10009755_13140</name>
</gene>
<dbReference type="Proteomes" id="UP001500755">
    <property type="component" value="Unassembled WGS sequence"/>
</dbReference>
<accession>A0ABN2TCA1</accession>
<dbReference type="InterPro" id="IPR011055">
    <property type="entry name" value="Dup_hybrid_motif"/>
</dbReference>
<dbReference type="PANTHER" id="PTHR34385">
    <property type="entry name" value="D-ALANYL-D-ALANINE CARBOXYPEPTIDASE"/>
    <property type="match status" value="1"/>
</dbReference>
<organism evidence="2 3">
    <name type="scientific">Brevibacterium samyangense</name>
    <dbReference type="NCBI Taxonomy" id="366888"/>
    <lineage>
        <taxon>Bacteria</taxon>
        <taxon>Bacillati</taxon>
        <taxon>Actinomycetota</taxon>
        <taxon>Actinomycetes</taxon>
        <taxon>Micrococcales</taxon>
        <taxon>Brevibacteriaceae</taxon>
        <taxon>Brevibacterium</taxon>
    </lineage>
</organism>
<reference evidence="2 3" key="1">
    <citation type="journal article" date="2019" name="Int. J. Syst. Evol. Microbiol.">
        <title>The Global Catalogue of Microorganisms (GCM) 10K type strain sequencing project: providing services to taxonomists for standard genome sequencing and annotation.</title>
        <authorList>
            <consortium name="The Broad Institute Genomics Platform"/>
            <consortium name="The Broad Institute Genome Sequencing Center for Infectious Disease"/>
            <person name="Wu L."/>
            <person name="Ma J."/>
        </authorList>
    </citation>
    <scope>NUCLEOTIDE SEQUENCE [LARGE SCALE GENOMIC DNA]</scope>
    <source>
        <strain evidence="2 3">JCM 14546</strain>
    </source>
</reference>
<dbReference type="InterPro" id="IPR052179">
    <property type="entry name" value="DD-CPase-like"/>
</dbReference>
<dbReference type="RefSeq" id="WP_344308099.1">
    <property type="nucleotide sequence ID" value="NZ_BAAANO010000012.1"/>
</dbReference>
<dbReference type="EMBL" id="BAAANO010000012">
    <property type="protein sequence ID" value="GAA2004942.1"/>
    <property type="molecule type" value="Genomic_DNA"/>
</dbReference>
<dbReference type="Pfam" id="PF02557">
    <property type="entry name" value="VanY"/>
    <property type="match status" value="1"/>
</dbReference>
<name>A0ABN2TCA1_9MICO</name>
<dbReference type="InterPro" id="IPR009045">
    <property type="entry name" value="Zn_M74/Hedgehog-like"/>
</dbReference>